<protein>
    <recommendedName>
        <fullName evidence="3 10">Thymidylate kinase</fullName>
        <ecNumber evidence="2 10">2.7.4.9</ecNumber>
    </recommendedName>
    <alternativeName>
        <fullName evidence="10">dTMP kinase</fullName>
    </alternativeName>
</protein>
<evidence type="ECO:0000259" key="11">
    <source>
        <dbReference type="Pfam" id="PF02223"/>
    </source>
</evidence>
<dbReference type="PANTHER" id="PTHR10344">
    <property type="entry name" value="THYMIDYLATE KINASE"/>
    <property type="match status" value="1"/>
</dbReference>
<comment type="catalytic activity">
    <reaction evidence="9 10">
        <text>dTMP + ATP = dTDP + ADP</text>
        <dbReference type="Rhea" id="RHEA:13517"/>
        <dbReference type="ChEBI" id="CHEBI:30616"/>
        <dbReference type="ChEBI" id="CHEBI:58369"/>
        <dbReference type="ChEBI" id="CHEBI:63528"/>
        <dbReference type="ChEBI" id="CHEBI:456216"/>
        <dbReference type="EC" id="2.7.4.9"/>
    </reaction>
</comment>
<feature type="binding site" evidence="10">
    <location>
        <begin position="9"/>
        <end position="16"/>
    </location>
    <ligand>
        <name>ATP</name>
        <dbReference type="ChEBI" id="CHEBI:30616"/>
    </ligand>
</feature>
<dbReference type="SUPFAM" id="SSF52540">
    <property type="entry name" value="P-loop containing nucleoside triphosphate hydrolases"/>
    <property type="match status" value="1"/>
</dbReference>
<evidence type="ECO:0000256" key="10">
    <source>
        <dbReference type="HAMAP-Rule" id="MF_00165"/>
    </source>
</evidence>
<name>A0ABT2WF50_9BACI</name>
<dbReference type="InterPro" id="IPR027417">
    <property type="entry name" value="P-loop_NTPase"/>
</dbReference>
<evidence type="ECO:0000256" key="3">
    <source>
        <dbReference type="ARBA" id="ARBA00017144"/>
    </source>
</evidence>
<dbReference type="PANTHER" id="PTHR10344:SF4">
    <property type="entry name" value="UMP-CMP KINASE 2, MITOCHONDRIAL"/>
    <property type="match status" value="1"/>
</dbReference>
<dbReference type="InterPro" id="IPR018094">
    <property type="entry name" value="Thymidylate_kinase"/>
</dbReference>
<comment type="function">
    <text evidence="10">Phosphorylation of dTMP to form dTDP in both de novo and salvage pathways of dTTP synthesis.</text>
</comment>
<keyword evidence="7 10" id="KW-0418">Kinase</keyword>
<keyword evidence="13" id="KW-1185">Reference proteome</keyword>
<organism evidence="12 13">
    <name type="scientific">Pallidibacillus thermolactis</name>
    <dbReference type="NCBI Taxonomy" id="251051"/>
    <lineage>
        <taxon>Bacteria</taxon>
        <taxon>Bacillati</taxon>
        <taxon>Bacillota</taxon>
        <taxon>Bacilli</taxon>
        <taxon>Bacillales</taxon>
        <taxon>Bacillaceae</taxon>
        <taxon>Pallidibacillus</taxon>
    </lineage>
</organism>
<dbReference type="CDD" id="cd01672">
    <property type="entry name" value="TMPK"/>
    <property type="match status" value="1"/>
</dbReference>
<dbReference type="InterPro" id="IPR039430">
    <property type="entry name" value="Thymidylate_kin-like_dom"/>
</dbReference>
<keyword evidence="5 10" id="KW-0545">Nucleotide biosynthesis</keyword>
<evidence type="ECO:0000256" key="7">
    <source>
        <dbReference type="ARBA" id="ARBA00022777"/>
    </source>
</evidence>
<dbReference type="EC" id="2.7.4.9" evidence="2 10"/>
<dbReference type="RefSeq" id="WP_173659491.1">
    <property type="nucleotide sequence ID" value="NZ_JAOUSE010000018.1"/>
</dbReference>
<keyword evidence="4 10" id="KW-0808">Transferase</keyword>
<dbReference type="Proteomes" id="UP001208656">
    <property type="component" value="Unassembled WGS sequence"/>
</dbReference>
<dbReference type="Pfam" id="PF02223">
    <property type="entry name" value="Thymidylate_kin"/>
    <property type="match status" value="1"/>
</dbReference>
<evidence type="ECO:0000313" key="12">
    <source>
        <dbReference type="EMBL" id="MCU9594308.1"/>
    </source>
</evidence>
<gene>
    <name evidence="10 12" type="primary">tmk</name>
    <name evidence="12" type="ORF">OEV82_07555</name>
</gene>
<dbReference type="NCBIfam" id="TIGR00041">
    <property type="entry name" value="DTMP_kinase"/>
    <property type="match status" value="1"/>
</dbReference>
<dbReference type="Gene3D" id="3.40.50.300">
    <property type="entry name" value="P-loop containing nucleotide triphosphate hydrolases"/>
    <property type="match status" value="1"/>
</dbReference>
<evidence type="ECO:0000256" key="2">
    <source>
        <dbReference type="ARBA" id="ARBA00012980"/>
    </source>
</evidence>
<accession>A0ABT2WF50</accession>
<proteinExistence type="inferred from homology"/>
<keyword evidence="8 10" id="KW-0067">ATP-binding</keyword>
<evidence type="ECO:0000256" key="8">
    <source>
        <dbReference type="ARBA" id="ARBA00022840"/>
    </source>
</evidence>
<reference evidence="12 13" key="1">
    <citation type="submission" date="2022-10" db="EMBL/GenBank/DDBJ databases">
        <title>Description of Fervidibacillus gen. nov. in the family Fervidibacillaceae fam. nov. with two species, Fervidibacillus albus sp. nov., and Fervidibacillus halotolerans sp. nov., isolated from tidal flat sediments.</title>
        <authorList>
            <person name="Kwon K.K."/>
            <person name="Yang S.-H."/>
        </authorList>
    </citation>
    <scope>NUCLEOTIDE SEQUENCE [LARGE SCALE GENOMIC DNA]</scope>
    <source>
        <strain evidence="12 13">DSM 23332</strain>
    </source>
</reference>
<feature type="domain" description="Thymidylate kinase-like" evidence="11">
    <location>
        <begin position="7"/>
        <end position="198"/>
    </location>
</feature>
<keyword evidence="6 10" id="KW-0547">Nucleotide-binding</keyword>
<dbReference type="HAMAP" id="MF_00165">
    <property type="entry name" value="Thymidylate_kinase"/>
    <property type="match status" value="1"/>
</dbReference>
<evidence type="ECO:0000256" key="4">
    <source>
        <dbReference type="ARBA" id="ARBA00022679"/>
    </source>
</evidence>
<sequence>MGYFFSLEGCEGAGKSTVLKLLADTLKQKGFRVVTTREPGGIEIAEQIRNVILDRNNVKMDEKTEALLYAAARRQHLVEKIIPELDKGSIVLCDRFVDSSLTYQGYARGIGINEVLTINKFAIEDYMPDLTIYLDVPPEVGLARINKDKNREVNRLDVESLQFHAKVREGYHLLLKQYPDRILMINAQNDIDIVHREVLNKILQFINAR</sequence>
<evidence type="ECO:0000256" key="5">
    <source>
        <dbReference type="ARBA" id="ARBA00022727"/>
    </source>
</evidence>
<evidence type="ECO:0000256" key="1">
    <source>
        <dbReference type="ARBA" id="ARBA00009776"/>
    </source>
</evidence>
<comment type="similarity">
    <text evidence="1 10">Belongs to the thymidylate kinase family.</text>
</comment>
<evidence type="ECO:0000313" key="13">
    <source>
        <dbReference type="Proteomes" id="UP001208656"/>
    </source>
</evidence>
<dbReference type="GO" id="GO:0004798">
    <property type="term" value="F:dTMP kinase activity"/>
    <property type="evidence" value="ECO:0007669"/>
    <property type="project" value="UniProtKB-EC"/>
</dbReference>
<comment type="caution">
    <text evidence="12">The sequence shown here is derived from an EMBL/GenBank/DDBJ whole genome shotgun (WGS) entry which is preliminary data.</text>
</comment>
<evidence type="ECO:0000256" key="6">
    <source>
        <dbReference type="ARBA" id="ARBA00022741"/>
    </source>
</evidence>
<dbReference type="EMBL" id="JAOUSE010000018">
    <property type="protein sequence ID" value="MCU9594308.1"/>
    <property type="molecule type" value="Genomic_DNA"/>
</dbReference>
<evidence type="ECO:0000256" key="9">
    <source>
        <dbReference type="ARBA" id="ARBA00048743"/>
    </source>
</evidence>